<proteinExistence type="predicted"/>
<dbReference type="InterPro" id="IPR036162">
    <property type="entry name" value="Resolvase-like_N_sf"/>
</dbReference>
<evidence type="ECO:0000313" key="1">
    <source>
        <dbReference type="EMBL" id="ASF81275.1"/>
    </source>
</evidence>
<dbReference type="SMART" id="SM00857">
    <property type="entry name" value="Resolvase"/>
    <property type="match status" value="1"/>
</dbReference>
<dbReference type="GO" id="GO:0000150">
    <property type="term" value="F:DNA strand exchange activity"/>
    <property type="evidence" value="ECO:0007669"/>
    <property type="project" value="InterPro"/>
</dbReference>
<dbReference type="PANTHER" id="PTHR30461">
    <property type="entry name" value="DNA-INVERTASE FROM LAMBDOID PROPHAGE"/>
    <property type="match status" value="1"/>
</dbReference>
<dbReference type="PANTHER" id="PTHR30461:SF25">
    <property type="entry name" value="RESOLVASE-RELATED"/>
    <property type="match status" value="1"/>
</dbReference>
<dbReference type="Gene3D" id="3.40.50.1390">
    <property type="entry name" value="Resolvase, N-terminal catalytic domain"/>
    <property type="match status" value="1"/>
</dbReference>
<keyword evidence="1" id="KW-0614">Plasmid</keyword>
<gene>
    <name evidence="1" type="ORF">KP64477d_00008</name>
</gene>
<dbReference type="InterPro" id="IPR006118">
    <property type="entry name" value="Recombinase_CS"/>
</dbReference>
<dbReference type="SUPFAM" id="SSF53041">
    <property type="entry name" value="Resolvase-like"/>
    <property type="match status" value="1"/>
</dbReference>
<dbReference type="FunFam" id="3.40.50.1390:FF:000010">
    <property type="entry name" value="Recombinase resolvase family"/>
    <property type="match status" value="1"/>
</dbReference>
<dbReference type="InterPro" id="IPR006119">
    <property type="entry name" value="Resolv_N"/>
</dbReference>
<dbReference type="PROSITE" id="PS00397">
    <property type="entry name" value="RECOMBINASES_1"/>
    <property type="match status" value="1"/>
</dbReference>
<dbReference type="CDD" id="cd03767">
    <property type="entry name" value="SR_Res_par"/>
    <property type="match status" value="1"/>
</dbReference>
<dbReference type="AlphaFoldDB" id="A0A1C8Y8C5"/>
<organism evidence="1">
    <name type="scientific">Klebsiella pneumoniae</name>
    <dbReference type="NCBI Taxonomy" id="573"/>
    <lineage>
        <taxon>Bacteria</taxon>
        <taxon>Pseudomonadati</taxon>
        <taxon>Pseudomonadota</taxon>
        <taxon>Gammaproteobacteria</taxon>
        <taxon>Enterobacterales</taxon>
        <taxon>Enterobacteriaceae</taxon>
        <taxon>Klebsiella/Raoultella group</taxon>
        <taxon>Klebsiella</taxon>
        <taxon>Klebsiella pneumoniae complex</taxon>
    </lineage>
</organism>
<name>A0A1C8Y8C5_KLEPN</name>
<reference evidence="1" key="1">
    <citation type="submission" date="2017-05" db="EMBL/GenBank/DDBJ databases">
        <authorList>
            <person name="Song R."/>
            <person name="Chenine A.L."/>
            <person name="Ruprecht R.M."/>
        </authorList>
    </citation>
    <scope>NUCLEOTIDE SEQUENCE</scope>
    <source>
        <strain evidence="1">A64477</strain>
        <plasmid evidence="1">pKP64477d</plasmid>
    </source>
</reference>
<dbReference type="GO" id="GO:0003677">
    <property type="term" value="F:DNA binding"/>
    <property type="evidence" value="ECO:0007669"/>
    <property type="project" value="InterPro"/>
</dbReference>
<protein>
    <submittedName>
        <fullName evidence="1">Putative resolvase</fullName>
    </submittedName>
</protein>
<sequence>MNWFPIMTQTVPKGFVRAYLRASTTEQDATRALDTINTFAIERGLSICNYYIENESGSKLERPELFRLLKDCQQNDILLVEDVDRLSRLVGEDWNTLKKMIRQKDIRVVAVNVPTTWLASGHNDFDSRMFSAINDMLLDMLAAVARRDYEQRRERQQQGIARAKREGKYKGRQVNQSRYDAINRLIASGSSWSQVQKVLGCSRATISKAVRQIKSSRQPSAPEPETRLSAILWVPVANGSKFTRGKKKVKEEIAWLIEADFEGEVLENNEYRLFFTYEDEEDLKEQIDDLFREINMFADMRNCVVDDMTLTNEKTGKSWNEYDGGWYE</sequence>
<dbReference type="InterPro" id="IPR050639">
    <property type="entry name" value="SSR_resolvase"/>
</dbReference>
<dbReference type="EMBL" id="MF150120">
    <property type="protein sequence ID" value="ASF81275.1"/>
    <property type="molecule type" value="Genomic_DNA"/>
</dbReference>
<geneLocation type="plasmid" evidence="1">
    <name>pKP64477d</name>
</geneLocation>
<dbReference type="PROSITE" id="PS51736">
    <property type="entry name" value="RECOMBINASES_3"/>
    <property type="match status" value="1"/>
</dbReference>
<accession>A0A1C8Y8C5</accession>
<dbReference type="Pfam" id="PF00239">
    <property type="entry name" value="Resolvase"/>
    <property type="match status" value="1"/>
</dbReference>